<dbReference type="Gene3D" id="2.60.40.1730">
    <property type="entry name" value="tricorn interacting facor f3 domain"/>
    <property type="match status" value="1"/>
</dbReference>
<keyword evidence="14" id="KW-0636">Prenylation</keyword>
<feature type="binding site" evidence="18">
    <location>
        <position position="429"/>
    </location>
    <ligand>
        <name>Zn(2+)</name>
        <dbReference type="ChEBI" id="CHEBI:29105"/>
        <note>catalytic</note>
    </ligand>
</feature>
<dbReference type="AlphaFoldDB" id="B6QHU6"/>
<evidence type="ECO:0000256" key="19">
    <source>
        <dbReference type="PIRSR" id="PIRSR634016-4"/>
    </source>
</evidence>
<dbReference type="VEuPathDB" id="FungiDB:PMAA_095450"/>
<dbReference type="InterPro" id="IPR050344">
    <property type="entry name" value="Peptidase_M1_aminopeptidases"/>
</dbReference>
<evidence type="ECO:0000256" key="17">
    <source>
        <dbReference type="PIRSR" id="PIRSR634016-1"/>
    </source>
</evidence>
<organism evidence="24 25">
    <name type="scientific">Talaromyces marneffei (strain ATCC 18224 / CBS 334.59 / QM 7333)</name>
    <name type="common">Penicillium marneffei</name>
    <dbReference type="NCBI Taxonomy" id="441960"/>
    <lineage>
        <taxon>Eukaryota</taxon>
        <taxon>Fungi</taxon>
        <taxon>Dikarya</taxon>
        <taxon>Ascomycota</taxon>
        <taxon>Pezizomycotina</taxon>
        <taxon>Eurotiomycetes</taxon>
        <taxon>Eurotiomycetidae</taxon>
        <taxon>Eurotiales</taxon>
        <taxon>Trichocomaceae</taxon>
        <taxon>Talaromyces</taxon>
        <taxon>Talaromyces sect. Talaromyces</taxon>
    </lineage>
</organism>
<dbReference type="PROSITE" id="PS51417">
    <property type="entry name" value="ARF"/>
    <property type="match status" value="1"/>
</dbReference>
<dbReference type="InterPro" id="IPR045357">
    <property type="entry name" value="Aminopeptidase_N-like_N"/>
</dbReference>
<dbReference type="NCBIfam" id="TIGR00231">
    <property type="entry name" value="small_GTP"/>
    <property type="match status" value="1"/>
</dbReference>
<evidence type="ECO:0000256" key="5">
    <source>
        <dbReference type="ARBA" id="ARBA00022670"/>
    </source>
</evidence>
<dbReference type="FunFam" id="1.25.50.20:FF:000002">
    <property type="entry name" value="Aminopeptidase"/>
    <property type="match status" value="1"/>
</dbReference>
<dbReference type="SMART" id="SM00174">
    <property type="entry name" value="RHO"/>
    <property type="match status" value="1"/>
</dbReference>
<dbReference type="MEROPS" id="M01.A25"/>
<keyword evidence="9 18" id="KW-0862">Zinc</keyword>
<dbReference type="GO" id="GO:0043171">
    <property type="term" value="P:peptide catabolic process"/>
    <property type="evidence" value="ECO:0007669"/>
    <property type="project" value="TreeGrafter"/>
</dbReference>
<feature type="domain" description="ERAP1-like C-terminal" evidence="22">
    <location>
        <begin position="625"/>
        <end position="940"/>
    </location>
</feature>
<feature type="domain" description="Peptidase M1 membrane alanine aminopeptidase" evidence="21">
    <location>
        <begin position="334"/>
        <end position="551"/>
    </location>
</feature>
<evidence type="ECO:0000256" key="10">
    <source>
        <dbReference type="ARBA" id="ARBA00022927"/>
    </source>
</evidence>
<dbReference type="STRING" id="441960.B6QHU6"/>
<gene>
    <name evidence="24" type="ORF">PMAA_095450</name>
</gene>
<dbReference type="PROSITE" id="PS51419">
    <property type="entry name" value="RAB"/>
    <property type="match status" value="1"/>
</dbReference>
<dbReference type="SMART" id="SM00176">
    <property type="entry name" value="RAN"/>
    <property type="match status" value="1"/>
</dbReference>
<dbReference type="FunFam" id="1.10.390.10:FF:000001">
    <property type="entry name" value="Aminopeptidase"/>
    <property type="match status" value="1"/>
</dbReference>
<sequence length="1176" mass="131135">MLEPTVWKCCRAGLRTSLFARPTVNAVATQERVPPTAIRRSYATFPSFASQFSFTSLNTRRSSLYHLRSAIQIPSVRYCSFEAQTMARSDRDTLPDVVKPKRYDISLYNLELGGSWSYNGTVKIDTTVSKPTKEIILNVKEVSVEKAEVQAGSTSVKAVGISYDKVSERVTLAFDKEIPSGDALLTIECTATINEAMAGFSRCKYKAPVTPSSATPELDGFHYMMSTQFEACDARRAFPCFDEPNLKAEFDFEIEVPKDLVALSNMPVKSERDGSKEGWKIVSFERTPIMSTYLLAWAVGDFGYVEAKTERKYNGASIPVRVYTTKGLEEQARYALECAHKTIDYFSELFGIEYPLPKSDLLCVHAFAAGAMENWGLVTYRTTAVLFDEGKSDSRYKNRIAYVVAHELAHQWFGNLVTMDWWSELWLNEGFATWVGWLAVDHFHPDWNVWSQFVAEGVQQACQLDSLRASHPIEVPVKNALEVDQIFDHISYLKGSSVIRMLSSHLGQDVFIKGVSDYLKKHAYGNATTNDLWSALSKASNLDVNALMDPWIRKIGYPVVTVTEEPGQISVRQTRFLSSGDVKPEEDETVWWIPLGIKSGIQPTEIKLDSLTSKADTLRGISEDFYKINKDQSGFYRTNYPPERLAKLGKSLHLLSTEDKIGLIGDAAALAVSGEGTTPALLALIEGFAQENNYLVWQQISSSLASLRTTFSSNEAAAAALKKFKLNLVTPAAEKVGWEFRSDEDYLTGQLRKLLIAMAGEAGHEGIVAEAKRRFQLWASGEDPNAIHSNLRSAIFSLNIAEGDRAEFERVKNEFLQTDSVDGKEICLSSLGRTRNPELIQQYLDFIFSDKVSIQDMHTGAASLAVNPIGRYALWQYIKTNFTAVSARLSANNIVYDRFVRLGLSKFSDVAIADDIAKFFEDKDTGAFERTLVILSDSIRANARYKERDEQLLLECGCALTAFASSVPPPKHPSLTYHRYDYLFKLLLIGDSGVGKSCLLLRFADDTYTESYISTIGVDFKIRTIELDGKTVKLQIWDTAGQERFRTITSSYYRGAHGICVVYDVTDMDSFNNVKQWLQEIDRYATEGVNKLLVGNKSDMEDKKVVEYTVAKEFADSLGIPFLETSAKSASNVEQAFLTMARQIKERMGTATVNNKPTVQVGQGQGVQSGSAGGCC</sequence>
<keyword evidence="4" id="KW-0813">Transport</keyword>
<evidence type="ECO:0000313" key="24">
    <source>
        <dbReference type="EMBL" id="EEA22941.1"/>
    </source>
</evidence>
<dbReference type="Proteomes" id="UP000001294">
    <property type="component" value="Unassembled WGS sequence"/>
</dbReference>
<dbReference type="OrthoDB" id="10031169at2759"/>
<dbReference type="InterPro" id="IPR001806">
    <property type="entry name" value="Small_GTPase"/>
</dbReference>
<dbReference type="EMBL" id="DS995902">
    <property type="protein sequence ID" value="EEA22941.1"/>
    <property type="molecule type" value="Genomic_DNA"/>
</dbReference>
<evidence type="ECO:0000256" key="8">
    <source>
        <dbReference type="ARBA" id="ARBA00022801"/>
    </source>
</evidence>
<dbReference type="PhylomeDB" id="B6QHU6"/>
<dbReference type="Gene3D" id="3.40.50.300">
    <property type="entry name" value="P-loop containing nucleotide triphosphate hydrolases"/>
    <property type="match status" value="1"/>
</dbReference>
<evidence type="ECO:0000256" key="12">
    <source>
        <dbReference type="ARBA" id="ARBA00023134"/>
    </source>
</evidence>
<dbReference type="GO" id="GO:0006508">
    <property type="term" value="P:proteolysis"/>
    <property type="evidence" value="ECO:0007669"/>
    <property type="project" value="UniProtKB-KW"/>
</dbReference>
<feature type="compositionally biased region" description="Gly residues" evidence="20">
    <location>
        <begin position="1163"/>
        <end position="1176"/>
    </location>
</feature>
<evidence type="ECO:0000256" key="16">
    <source>
        <dbReference type="ARBA" id="ARBA00074496"/>
    </source>
</evidence>
<dbReference type="InterPro" id="IPR027268">
    <property type="entry name" value="Peptidase_M4/M1_CTD_sf"/>
</dbReference>
<keyword evidence="10" id="KW-0653">Protein transport</keyword>
<dbReference type="InterPro" id="IPR027417">
    <property type="entry name" value="P-loop_NTPase"/>
</dbReference>
<dbReference type="GO" id="GO:0034045">
    <property type="term" value="C:phagophore assembly site membrane"/>
    <property type="evidence" value="ECO:0007669"/>
    <property type="project" value="UniProtKB-SubCell"/>
</dbReference>
<comment type="similarity">
    <text evidence="1">Belongs to the small GTPase superfamily. Rab family.</text>
</comment>
<keyword evidence="13" id="KW-0449">Lipoprotein</keyword>
<feature type="active site" description="Proton acceptor" evidence="17">
    <location>
        <position position="407"/>
    </location>
</feature>
<feature type="binding site" evidence="18">
    <location>
        <position position="410"/>
    </location>
    <ligand>
        <name>Zn(2+)</name>
        <dbReference type="ChEBI" id="CHEBI:29105"/>
        <note>catalytic</note>
    </ligand>
</feature>
<keyword evidence="12" id="KW-0342">GTP-binding</keyword>
<keyword evidence="3 24" id="KW-0031">Aminopeptidase</keyword>
<evidence type="ECO:0000256" key="9">
    <source>
        <dbReference type="ARBA" id="ARBA00022833"/>
    </source>
</evidence>
<feature type="site" description="Transition state stabilizer" evidence="19">
    <location>
        <position position="492"/>
    </location>
</feature>
<dbReference type="SMART" id="SM00175">
    <property type="entry name" value="RAB"/>
    <property type="match status" value="1"/>
</dbReference>
<feature type="domain" description="Aminopeptidase N-like N-terminal" evidence="23">
    <location>
        <begin position="100"/>
        <end position="294"/>
    </location>
</feature>
<keyword evidence="6 18" id="KW-0479">Metal-binding</keyword>
<dbReference type="PROSITE" id="PS51421">
    <property type="entry name" value="RAS"/>
    <property type="match status" value="1"/>
</dbReference>
<proteinExistence type="inferred from homology"/>
<evidence type="ECO:0000256" key="18">
    <source>
        <dbReference type="PIRSR" id="PIRSR634016-3"/>
    </source>
</evidence>
<dbReference type="InterPro" id="IPR042097">
    <property type="entry name" value="Aminopeptidase_N-like_N_sf"/>
</dbReference>
<dbReference type="SMART" id="SM00173">
    <property type="entry name" value="RAS"/>
    <property type="match status" value="1"/>
</dbReference>
<dbReference type="PANTHER" id="PTHR11533:SF171">
    <property type="entry name" value="AMINOPEPTIDASE"/>
    <property type="match status" value="1"/>
</dbReference>
<dbReference type="Pfam" id="PF17900">
    <property type="entry name" value="Peptidase_M1_N"/>
    <property type="match status" value="1"/>
</dbReference>
<keyword evidence="5" id="KW-0645">Protease</keyword>
<comment type="subcellular location">
    <subcellularLocation>
        <location evidence="15">Preautophagosomal structure membrane</location>
        <topology evidence="15">Lipid-anchor</topology>
        <orientation evidence="15">Cytoplasmic side</orientation>
    </subcellularLocation>
</comment>
<dbReference type="GO" id="GO:0070006">
    <property type="term" value="F:metalloaminopeptidase activity"/>
    <property type="evidence" value="ECO:0007669"/>
    <property type="project" value="TreeGrafter"/>
</dbReference>
<dbReference type="SUPFAM" id="SSF55486">
    <property type="entry name" value="Metalloproteases ('zincins'), catalytic domain"/>
    <property type="match status" value="1"/>
</dbReference>
<name>B6QHU6_TALMQ</name>
<keyword evidence="7" id="KW-0547">Nucleotide-binding</keyword>
<evidence type="ECO:0000256" key="4">
    <source>
        <dbReference type="ARBA" id="ARBA00022448"/>
    </source>
</evidence>
<evidence type="ECO:0000256" key="2">
    <source>
        <dbReference type="ARBA" id="ARBA00010136"/>
    </source>
</evidence>
<dbReference type="Pfam" id="PF00071">
    <property type="entry name" value="Ras"/>
    <property type="match status" value="1"/>
</dbReference>
<dbReference type="InterPro" id="IPR024571">
    <property type="entry name" value="ERAP1-like_C_dom"/>
</dbReference>
<feature type="binding site" evidence="18">
    <location>
        <position position="406"/>
    </location>
    <ligand>
        <name>Zn(2+)</name>
        <dbReference type="ChEBI" id="CHEBI:29105"/>
        <note>catalytic</note>
    </ligand>
</feature>
<evidence type="ECO:0000259" key="22">
    <source>
        <dbReference type="Pfam" id="PF11838"/>
    </source>
</evidence>
<dbReference type="Pfam" id="PF01433">
    <property type="entry name" value="Peptidase_M1"/>
    <property type="match status" value="1"/>
</dbReference>
<evidence type="ECO:0000256" key="11">
    <source>
        <dbReference type="ARBA" id="ARBA00023049"/>
    </source>
</evidence>
<comment type="similarity">
    <text evidence="2">Belongs to the peptidase M1 family.</text>
</comment>
<dbReference type="GO" id="GO:0003924">
    <property type="term" value="F:GTPase activity"/>
    <property type="evidence" value="ECO:0007669"/>
    <property type="project" value="InterPro"/>
</dbReference>
<dbReference type="HOGENOM" id="CLU_003705_0_0_1"/>
<evidence type="ECO:0000256" key="7">
    <source>
        <dbReference type="ARBA" id="ARBA00022741"/>
    </source>
</evidence>
<dbReference type="FunFam" id="2.60.40.1910:FF:000004">
    <property type="entry name" value="Aminopeptidase"/>
    <property type="match status" value="1"/>
</dbReference>
<dbReference type="Gene3D" id="1.10.390.10">
    <property type="entry name" value="Neutral Protease Domain 2"/>
    <property type="match status" value="1"/>
</dbReference>
<dbReference type="GO" id="GO:0042277">
    <property type="term" value="F:peptide binding"/>
    <property type="evidence" value="ECO:0007669"/>
    <property type="project" value="TreeGrafter"/>
</dbReference>
<dbReference type="PANTHER" id="PTHR11533">
    <property type="entry name" value="PROTEASE M1 ZINC METALLOPROTEASE"/>
    <property type="match status" value="1"/>
</dbReference>
<keyword evidence="25" id="KW-1185">Reference proteome</keyword>
<dbReference type="GO" id="GO:0015031">
    <property type="term" value="P:protein transport"/>
    <property type="evidence" value="ECO:0007669"/>
    <property type="project" value="UniProtKB-KW"/>
</dbReference>
<evidence type="ECO:0000259" key="23">
    <source>
        <dbReference type="Pfam" id="PF17900"/>
    </source>
</evidence>
<dbReference type="InterPro" id="IPR005225">
    <property type="entry name" value="Small_GTP-bd"/>
</dbReference>
<dbReference type="CDD" id="cd09601">
    <property type="entry name" value="M1_APN-Q_like"/>
    <property type="match status" value="1"/>
</dbReference>
<dbReference type="SUPFAM" id="SSF52540">
    <property type="entry name" value="P-loop containing nucleoside triphosphate hydrolases"/>
    <property type="match status" value="1"/>
</dbReference>
<accession>B6QHU6</accession>
<evidence type="ECO:0000256" key="1">
    <source>
        <dbReference type="ARBA" id="ARBA00006270"/>
    </source>
</evidence>
<evidence type="ECO:0000256" key="13">
    <source>
        <dbReference type="ARBA" id="ARBA00023288"/>
    </source>
</evidence>
<dbReference type="InterPro" id="IPR034016">
    <property type="entry name" value="M1_APN-typ"/>
</dbReference>
<reference evidence="25" key="1">
    <citation type="journal article" date="2015" name="Genome Announc.">
        <title>Genome sequence of the AIDS-associated pathogen Penicillium marneffei (ATCC18224) and its near taxonomic relative Talaromyces stipitatus (ATCC10500).</title>
        <authorList>
            <person name="Nierman W.C."/>
            <person name="Fedorova-Abrams N.D."/>
            <person name="Andrianopoulos A."/>
        </authorList>
    </citation>
    <scope>NUCLEOTIDE SEQUENCE [LARGE SCALE GENOMIC DNA]</scope>
    <source>
        <strain evidence="25">ATCC 18224 / CBS 334.59 / QM 7333</strain>
    </source>
</reference>
<dbReference type="PROSITE" id="PS51420">
    <property type="entry name" value="RHO"/>
    <property type="match status" value="1"/>
</dbReference>
<dbReference type="Gene3D" id="2.60.40.1910">
    <property type="match status" value="1"/>
</dbReference>
<dbReference type="CDD" id="cd01869">
    <property type="entry name" value="Rab1_Ypt1"/>
    <property type="match status" value="1"/>
</dbReference>
<evidence type="ECO:0000256" key="20">
    <source>
        <dbReference type="SAM" id="MobiDB-lite"/>
    </source>
</evidence>
<dbReference type="SUPFAM" id="SSF63737">
    <property type="entry name" value="Leukotriene A4 hydrolase N-terminal domain"/>
    <property type="match status" value="1"/>
</dbReference>
<evidence type="ECO:0000256" key="14">
    <source>
        <dbReference type="ARBA" id="ARBA00023289"/>
    </source>
</evidence>
<feature type="region of interest" description="Disordered" evidence="20">
    <location>
        <begin position="1156"/>
        <end position="1176"/>
    </location>
</feature>
<keyword evidence="11" id="KW-0482">Metalloprotease</keyword>
<evidence type="ECO:0000259" key="21">
    <source>
        <dbReference type="Pfam" id="PF01433"/>
    </source>
</evidence>
<evidence type="ECO:0000256" key="3">
    <source>
        <dbReference type="ARBA" id="ARBA00022438"/>
    </source>
</evidence>
<keyword evidence="8" id="KW-0378">Hydrolase</keyword>
<evidence type="ECO:0000313" key="25">
    <source>
        <dbReference type="Proteomes" id="UP000001294"/>
    </source>
</evidence>
<evidence type="ECO:0000256" key="6">
    <source>
        <dbReference type="ARBA" id="ARBA00022723"/>
    </source>
</evidence>
<dbReference type="FunFam" id="3.40.50.300:FF:000069">
    <property type="entry name" value="Ras GTP-binding protein YPT1"/>
    <property type="match status" value="1"/>
</dbReference>
<dbReference type="InterPro" id="IPR014782">
    <property type="entry name" value="Peptidase_M1_dom"/>
</dbReference>
<comment type="cofactor">
    <cofactor evidence="18">
        <name>Zn(2+)</name>
        <dbReference type="ChEBI" id="CHEBI:29105"/>
    </cofactor>
    <text evidence="18">Binds 1 zinc ion per subunit.</text>
</comment>
<dbReference type="InterPro" id="IPR057289">
    <property type="entry name" value="Rab1/Ypt1"/>
</dbReference>
<dbReference type="GO" id="GO:0008270">
    <property type="term" value="F:zinc ion binding"/>
    <property type="evidence" value="ECO:0007669"/>
    <property type="project" value="InterPro"/>
</dbReference>
<dbReference type="GO" id="GO:0005525">
    <property type="term" value="F:GTP binding"/>
    <property type="evidence" value="ECO:0007669"/>
    <property type="project" value="UniProtKB-KW"/>
</dbReference>
<dbReference type="Gene3D" id="1.25.50.20">
    <property type="match status" value="1"/>
</dbReference>
<evidence type="ECO:0000256" key="15">
    <source>
        <dbReference type="ARBA" id="ARBA00060489"/>
    </source>
</evidence>
<protein>
    <recommendedName>
        <fullName evidence="16">GTP-binding protein ypt1</fullName>
    </recommendedName>
</protein>
<dbReference type="PRINTS" id="PR00449">
    <property type="entry name" value="RASTRNSFRMNG"/>
</dbReference>
<dbReference type="FunFam" id="2.60.40.1730:FF:000002">
    <property type="entry name" value="Aminopeptidase"/>
    <property type="match status" value="1"/>
</dbReference>
<dbReference type="Pfam" id="PF11838">
    <property type="entry name" value="ERAP1_C"/>
    <property type="match status" value="1"/>
</dbReference>